<sequence length="159" mass="18281">MYTSHISEEKHSKKKVAPKREATKKMNILNRKSGAGMKKSDSFKFNASKYDDFGRVSKHHTANCQKKSEARDLIIGEDEKKDLKQENIAGSEKYKVENISSLSESEIIKEMFGIEKFETSKNKNHSKSSLSCSNIKSRRKYRQYMNRPGGFNRPLSPIQ</sequence>
<comment type="subunit">
    <text evidence="4">Part of a tri-snRNP complex.</text>
</comment>
<evidence type="ECO:0000256" key="7">
    <source>
        <dbReference type="ARBA" id="ARBA00023242"/>
    </source>
</evidence>
<organism evidence="10 11">
    <name type="scientific">Cryptosporidium ubiquitum</name>
    <dbReference type="NCBI Taxonomy" id="857276"/>
    <lineage>
        <taxon>Eukaryota</taxon>
        <taxon>Sar</taxon>
        <taxon>Alveolata</taxon>
        <taxon>Apicomplexa</taxon>
        <taxon>Conoidasida</taxon>
        <taxon>Coccidia</taxon>
        <taxon>Eucoccidiorida</taxon>
        <taxon>Eimeriorina</taxon>
        <taxon>Cryptosporidiidae</taxon>
        <taxon>Cryptosporidium</taxon>
    </lineage>
</organism>
<feature type="domain" description="U4/U6.U5 small nuclear ribonucleoprotein 27kDa protein" evidence="9">
    <location>
        <begin position="104"/>
        <end position="158"/>
    </location>
</feature>
<evidence type="ECO:0000256" key="3">
    <source>
        <dbReference type="ARBA" id="ARBA00008218"/>
    </source>
</evidence>
<evidence type="ECO:0000313" key="10">
    <source>
        <dbReference type="EMBL" id="OII73716.1"/>
    </source>
</evidence>
<name>A0A1J4ML18_9CRYT</name>
<dbReference type="InterPro" id="IPR013957">
    <property type="entry name" value="SNRNP27"/>
</dbReference>
<dbReference type="AlphaFoldDB" id="A0A1J4ML18"/>
<dbReference type="Proteomes" id="UP000186176">
    <property type="component" value="Unassembled WGS sequence"/>
</dbReference>
<dbReference type="PANTHER" id="PTHR31077:SF1">
    <property type="entry name" value="U4_U6.U5 SMALL NUCLEAR RIBONUCLEOPROTEIN 27 KDA PROTEIN"/>
    <property type="match status" value="1"/>
</dbReference>
<feature type="compositionally biased region" description="Basic and acidic residues" evidence="8">
    <location>
        <begin position="1"/>
        <end position="11"/>
    </location>
</feature>
<dbReference type="GO" id="GO:0006397">
    <property type="term" value="P:mRNA processing"/>
    <property type="evidence" value="ECO:0007669"/>
    <property type="project" value="UniProtKB-KW"/>
</dbReference>
<protein>
    <recommendedName>
        <fullName evidence="9">U4/U6.U5 small nuclear ribonucleoprotein 27kDa protein domain-containing protein</fullName>
    </recommendedName>
</protein>
<dbReference type="VEuPathDB" id="CryptoDB:cubi_03514"/>
<evidence type="ECO:0000259" key="9">
    <source>
        <dbReference type="Pfam" id="PF08648"/>
    </source>
</evidence>
<dbReference type="EMBL" id="LRBP01000014">
    <property type="protein sequence ID" value="OII73716.1"/>
    <property type="molecule type" value="Genomic_DNA"/>
</dbReference>
<evidence type="ECO:0000256" key="8">
    <source>
        <dbReference type="SAM" id="MobiDB-lite"/>
    </source>
</evidence>
<comment type="function">
    <text evidence="1">May play a role in mRNA splicing.</text>
</comment>
<reference evidence="10 11" key="1">
    <citation type="submission" date="2016-10" db="EMBL/GenBank/DDBJ databases">
        <title>Reductive evolution of mitochondrial metabolism and differential evolution of invasion-related proteins in Cryptosporidium.</title>
        <authorList>
            <person name="Liu S."/>
            <person name="Roellig D.M."/>
            <person name="Guo Y."/>
            <person name="Li N."/>
            <person name="Frace M.A."/>
            <person name="Tang K."/>
            <person name="Zhang L."/>
            <person name="Feng Y."/>
            <person name="Xiao L."/>
        </authorList>
    </citation>
    <scope>NUCLEOTIDE SEQUENCE [LARGE SCALE GENOMIC DNA]</scope>
    <source>
        <strain evidence="10">39726</strain>
    </source>
</reference>
<keyword evidence="11" id="KW-1185">Reference proteome</keyword>
<comment type="caution">
    <text evidence="10">The sequence shown here is derived from an EMBL/GenBank/DDBJ whole genome shotgun (WGS) entry which is preliminary data.</text>
</comment>
<evidence type="ECO:0000256" key="4">
    <source>
        <dbReference type="ARBA" id="ARBA00011825"/>
    </source>
</evidence>
<accession>A0A1J4ML18</accession>
<evidence type="ECO:0000256" key="5">
    <source>
        <dbReference type="ARBA" id="ARBA00022664"/>
    </source>
</evidence>
<evidence type="ECO:0000256" key="2">
    <source>
        <dbReference type="ARBA" id="ARBA00004123"/>
    </source>
</evidence>
<dbReference type="Pfam" id="PF08648">
    <property type="entry name" value="SNRNP27"/>
    <property type="match status" value="1"/>
</dbReference>
<feature type="region of interest" description="Disordered" evidence="8">
    <location>
        <begin position="1"/>
        <end position="40"/>
    </location>
</feature>
<feature type="region of interest" description="Disordered" evidence="8">
    <location>
        <begin position="119"/>
        <end position="139"/>
    </location>
</feature>
<evidence type="ECO:0000313" key="11">
    <source>
        <dbReference type="Proteomes" id="UP000186176"/>
    </source>
</evidence>
<dbReference type="GO" id="GO:0008380">
    <property type="term" value="P:RNA splicing"/>
    <property type="evidence" value="ECO:0007669"/>
    <property type="project" value="UniProtKB-KW"/>
</dbReference>
<proteinExistence type="inferred from homology"/>
<dbReference type="RefSeq" id="XP_028874971.1">
    <property type="nucleotide sequence ID" value="XM_029020527.1"/>
</dbReference>
<keyword evidence="7" id="KW-0539">Nucleus</keyword>
<evidence type="ECO:0000256" key="6">
    <source>
        <dbReference type="ARBA" id="ARBA00023187"/>
    </source>
</evidence>
<dbReference type="PANTHER" id="PTHR31077">
    <property type="entry name" value="U4/U6.U5 SMALL NUCLEAR RIBONUCLEOPROTEIN 27 KDA PROTEIN"/>
    <property type="match status" value="1"/>
</dbReference>
<gene>
    <name evidence="10" type="ORF">cubi_03514</name>
</gene>
<dbReference type="GO" id="GO:0071011">
    <property type="term" value="C:precatalytic spliceosome"/>
    <property type="evidence" value="ECO:0007669"/>
    <property type="project" value="TreeGrafter"/>
</dbReference>
<dbReference type="OrthoDB" id="21368at2759"/>
<comment type="subcellular location">
    <subcellularLocation>
        <location evidence="2">Nucleus</location>
    </subcellularLocation>
</comment>
<evidence type="ECO:0000256" key="1">
    <source>
        <dbReference type="ARBA" id="ARBA00003632"/>
    </source>
</evidence>
<keyword evidence="6" id="KW-0508">mRNA splicing</keyword>
<keyword evidence="5" id="KW-0507">mRNA processing</keyword>
<dbReference type="GeneID" id="39980306"/>
<comment type="similarity">
    <text evidence="3">Belongs to the SNUT3 family.</text>
</comment>